<dbReference type="Proteomes" id="UP001321760">
    <property type="component" value="Unassembled WGS sequence"/>
</dbReference>
<evidence type="ECO:0000259" key="6">
    <source>
        <dbReference type="SMART" id="SM00576"/>
    </source>
</evidence>
<evidence type="ECO:0000313" key="7">
    <source>
        <dbReference type="EMBL" id="KAK4454755.1"/>
    </source>
</evidence>
<dbReference type="PANTHER" id="PTHR46338:SF1">
    <property type="entry name" value="TRANSCRIPTION INITIATION FACTOR TFIID SUBUNIT 8"/>
    <property type="match status" value="1"/>
</dbReference>
<dbReference type="SMART" id="SM00576">
    <property type="entry name" value="BTP"/>
    <property type="match status" value="1"/>
</dbReference>
<dbReference type="InterPro" id="IPR006565">
    <property type="entry name" value="BTP"/>
</dbReference>
<keyword evidence="3" id="KW-0804">Transcription</keyword>
<feature type="region of interest" description="Disordered" evidence="5">
    <location>
        <begin position="180"/>
        <end position="221"/>
    </location>
</feature>
<protein>
    <recommendedName>
        <fullName evidence="6">Bromodomain associated domain-containing protein</fullName>
    </recommendedName>
</protein>
<dbReference type="AlphaFoldDB" id="A0AAV9H423"/>
<sequence>MTPPHSLFHSLLRPAVLQILRATGYHSAKTSVLDSLTDLAARYFLHLCQLTALYAAHNGTTSTTPTIVDVRMALQRVGALLPESAEEEQAFLGVEDMRGVEEFMAWAAGQQNREIKRVALDGNDEARDYLDALKQKHSKNEDDTKFMGTLLGKCIEHGDVQVEGGEFPSIFNWEERLRMASQRPQDGKEDVEMNGDGGDSRPQSSGLSSLGDLEELEMDLS</sequence>
<dbReference type="Pfam" id="PF07524">
    <property type="entry name" value="Bromo_TP"/>
    <property type="match status" value="1"/>
</dbReference>
<reference evidence="7" key="2">
    <citation type="submission" date="2023-05" db="EMBL/GenBank/DDBJ databases">
        <authorList>
            <consortium name="Lawrence Berkeley National Laboratory"/>
            <person name="Steindorff A."/>
            <person name="Hensen N."/>
            <person name="Bonometti L."/>
            <person name="Westerberg I."/>
            <person name="Brannstrom I.O."/>
            <person name="Guillou S."/>
            <person name="Cros-Aarteil S."/>
            <person name="Calhoun S."/>
            <person name="Haridas S."/>
            <person name="Kuo A."/>
            <person name="Mondo S."/>
            <person name="Pangilinan J."/>
            <person name="Riley R."/>
            <person name="Labutti K."/>
            <person name="Andreopoulos B."/>
            <person name="Lipzen A."/>
            <person name="Chen C."/>
            <person name="Yanf M."/>
            <person name="Daum C."/>
            <person name="Ng V."/>
            <person name="Clum A."/>
            <person name="Ohm R."/>
            <person name="Martin F."/>
            <person name="Silar P."/>
            <person name="Natvig D."/>
            <person name="Lalanne C."/>
            <person name="Gautier V."/>
            <person name="Ament-Velasquez S.L."/>
            <person name="Kruys A."/>
            <person name="Hutchinson M.I."/>
            <person name="Powell A.J."/>
            <person name="Barry K."/>
            <person name="Miller A.N."/>
            <person name="Grigoriev I.V."/>
            <person name="Debuchy R."/>
            <person name="Gladieux P."/>
            <person name="Thoren M.H."/>
            <person name="Johannesson H."/>
        </authorList>
    </citation>
    <scope>NUCLEOTIDE SEQUENCE</scope>
    <source>
        <strain evidence="7">PSN243</strain>
    </source>
</reference>
<keyword evidence="2" id="KW-0805">Transcription regulation</keyword>
<comment type="subcellular location">
    <subcellularLocation>
        <location evidence="1">Nucleus</location>
    </subcellularLocation>
</comment>
<dbReference type="Gene3D" id="1.10.20.10">
    <property type="entry name" value="Histone, subunit A"/>
    <property type="match status" value="1"/>
</dbReference>
<reference evidence="7" key="1">
    <citation type="journal article" date="2023" name="Mol. Phylogenet. Evol.">
        <title>Genome-scale phylogeny and comparative genomics of the fungal order Sordariales.</title>
        <authorList>
            <person name="Hensen N."/>
            <person name="Bonometti L."/>
            <person name="Westerberg I."/>
            <person name="Brannstrom I.O."/>
            <person name="Guillou S."/>
            <person name="Cros-Aarteil S."/>
            <person name="Calhoun S."/>
            <person name="Haridas S."/>
            <person name="Kuo A."/>
            <person name="Mondo S."/>
            <person name="Pangilinan J."/>
            <person name="Riley R."/>
            <person name="LaButti K."/>
            <person name="Andreopoulos B."/>
            <person name="Lipzen A."/>
            <person name="Chen C."/>
            <person name="Yan M."/>
            <person name="Daum C."/>
            <person name="Ng V."/>
            <person name="Clum A."/>
            <person name="Steindorff A."/>
            <person name="Ohm R.A."/>
            <person name="Martin F."/>
            <person name="Silar P."/>
            <person name="Natvig D.O."/>
            <person name="Lalanne C."/>
            <person name="Gautier V."/>
            <person name="Ament-Velasquez S.L."/>
            <person name="Kruys A."/>
            <person name="Hutchinson M.I."/>
            <person name="Powell A.J."/>
            <person name="Barry K."/>
            <person name="Miller A.N."/>
            <person name="Grigoriev I.V."/>
            <person name="Debuchy R."/>
            <person name="Gladieux P."/>
            <person name="Hiltunen Thoren M."/>
            <person name="Johannesson H."/>
        </authorList>
    </citation>
    <scope>NUCLEOTIDE SEQUENCE</scope>
    <source>
        <strain evidence="7">PSN243</strain>
    </source>
</reference>
<accession>A0AAV9H423</accession>
<keyword evidence="4" id="KW-0539">Nucleus</keyword>
<dbReference type="InterPro" id="IPR009072">
    <property type="entry name" value="Histone-fold"/>
</dbReference>
<dbReference type="InterPro" id="IPR037818">
    <property type="entry name" value="TAF8"/>
</dbReference>
<dbReference type="EMBL" id="MU865916">
    <property type="protein sequence ID" value="KAK4454755.1"/>
    <property type="molecule type" value="Genomic_DNA"/>
</dbReference>
<evidence type="ECO:0000256" key="5">
    <source>
        <dbReference type="SAM" id="MobiDB-lite"/>
    </source>
</evidence>
<feature type="compositionally biased region" description="Acidic residues" evidence="5">
    <location>
        <begin position="212"/>
        <end position="221"/>
    </location>
</feature>
<dbReference type="GO" id="GO:0005669">
    <property type="term" value="C:transcription factor TFIID complex"/>
    <property type="evidence" value="ECO:0007669"/>
    <property type="project" value="InterPro"/>
</dbReference>
<comment type="caution">
    <text evidence="7">The sequence shown here is derived from an EMBL/GenBank/DDBJ whole genome shotgun (WGS) entry which is preliminary data.</text>
</comment>
<proteinExistence type="predicted"/>
<keyword evidence="8" id="KW-1185">Reference proteome</keyword>
<evidence type="ECO:0000256" key="3">
    <source>
        <dbReference type="ARBA" id="ARBA00023163"/>
    </source>
</evidence>
<evidence type="ECO:0000313" key="8">
    <source>
        <dbReference type="Proteomes" id="UP001321760"/>
    </source>
</evidence>
<gene>
    <name evidence="7" type="ORF">QBC34DRAFT_375254</name>
</gene>
<evidence type="ECO:0000256" key="4">
    <source>
        <dbReference type="ARBA" id="ARBA00023242"/>
    </source>
</evidence>
<organism evidence="7 8">
    <name type="scientific">Podospora aff. communis PSN243</name>
    <dbReference type="NCBI Taxonomy" id="3040156"/>
    <lineage>
        <taxon>Eukaryota</taxon>
        <taxon>Fungi</taxon>
        <taxon>Dikarya</taxon>
        <taxon>Ascomycota</taxon>
        <taxon>Pezizomycotina</taxon>
        <taxon>Sordariomycetes</taxon>
        <taxon>Sordariomycetidae</taxon>
        <taxon>Sordariales</taxon>
        <taxon>Podosporaceae</taxon>
        <taxon>Podospora</taxon>
    </lineage>
</organism>
<dbReference type="PANTHER" id="PTHR46338">
    <property type="entry name" value="TRANSCRIPTION INITIATION FACTOR TFIID SUBUNIT 8"/>
    <property type="match status" value="1"/>
</dbReference>
<evidence type="ECO:0000256" key="2">
    <source>
        <dbReference type="ARBA" id="ARBA00023015"/>
    </source>
</evidence>
<name>A0AAV9H423_9PEZI</name>
<evidence type="ECO:0000256" key="1">
    <source>
        <dbReference type="ARBA" id="ARBA00004123"/>
    </source>
</evidence>
<feature type="domain" description="Bromodomain associated" evidence="6">
    <location>
        <begin position="5"/>
        <end position="83"/>
    </location>
</feature>
<dbReference type="GO" id="GO:0046982">
    <property type="term" value="F:protein heterodimerization activity"/>
    <property type="evidence" value="ECO:0007669"/>
    <property type="project" value="InterPro"/>
</dbReference>